<comment type="caution">
    <text evidence="4">The sequence shown here is derived from an EMBL/GenBank/DDBJ whole genome shotgun (WGS) entry which is preliminary data.</text>
</comment>
<keyword evidence="2" id="KW-0012">Acyltransferase</keyword>
<evidence type="ECO:0000313" key="4">
    <source>
        <dbReference type="EMBL" id="MTW03050.1"/>
    </source>
</evidence>
<evidence type="ECO:0000256" key="2">
    <source>
        <dbReference type="ARBA" id="ARBA00023315"/>
    </source>
</evidence>
<keyword evidence="5" id="KW-1185">Reference proteome</keyword>
<feature type="domain" description="N-acetyltransferase" evidence="3">
    <location>
        <begin position="3"/>
        <end position="147"/>
    </location>
</feature>
<evidence type="ECO:0000313" key="5">
    <source>
        <dbReference type="Proteomes" id="UP000484015"/>
    </source>
</evidence>
<accession>A0A6L6Q089</accession>
<sequence length="147" mass="16403">MPVEIATIFNVNEAAVLFDQYRVFYGKPSDLDAAKRFLSKRMTHQQSVILLARNDAGACVGFSQLYPTFSSVSMRKKFILNDLFVLPEARGAGVATALLEYAKRVAREYGALALTLSTAVDNATARQLYQANGWELEQDYVSYDFSL</sequence>
<keyword evidence="1 4" id="KW-0808">Transferase</keyword>
<dbReference type="SUPFAM" id="SSF55729">
    <property type="entry name" value="Acyl-CoA N-acyltransferases (Nat)"/>
    <property type="match status" value="1"/>
</dbReference>
<dbReference type="RefSeq" id="WP_155439431.1">
    <property type="nucleotide sequence ID" value="NZ_WNLA01000007.1"/>
</dbReference>
<proteinExistence type="predicted"/>
<reference evidence="4 5" key="1">
    <citation type="submission" date="2019-11" db="EMBL/GenBank/DDBJ databases">
        <title>Type strains purchased from KCTC, JCM and DSMZ.</title>
        <authorList>
            <person name="Lu H."/>
        </authorList>
    </citation>
    <scope>NUCLEOTIDE SEQUENCE [LARGE SCALE GENOMIC DNA]</scope>
    <source>
        <strain evidence="4 5">KCTC 42409</strain>
    </source>
</reference>
<dbReference type="Proteomes" id="UP000484015">
    <property type="component" value="Unassembled WGS sequence"/>
</dbReference>
<dbReference type="OrthoDB" id="9792929at2"/>
<dbReference type="CDD" id="cd04301">
    <property type="entry name" value="NAT_SF"/>
    <property type="match status" value="1"/>
</dbReference>
<dbReference type="InterPro" id="IPR016181">
    <property type="entry name" value="Acyl_CoA_acyltransferase"/>
</dbReference>
<organism evidence="4 5">
    <name type="scientific">Pseudoduganella ginsengisoli</name>
    <dbReference type="NCBI Taxonomy" id="1462440"/>
    <lineage>
        <taxon>Bacteria</taxon>
        <taxon>Pseudomonadati</taxon>
        <taxon>Pseudomonadota</taxon>
        <taxon>Betaproteobacteria</taxon>
        <taxon>Burkholderiales</taxon>
        <taxon>Oxalobacteraceae</taxon>
        <taxon>Telluria group</taxon>
        <taxon>Pseudoduganella</taxon>
    </lineage>
</organism>
<dbReference type="AlphaFoldDB" id="A0A6L6Q089"/>
<dbReference type="InterPro" id="IPR050832">
    <property type="entry name" value="Bact_Acetyltransf"/>
</dbReference>
<dbReference type="PROSITE" id="PS51186">
    <property type="entry name" value="GNAT"/>
    <property type="match status" value="1"/>
</dbReference>
<dbReference type="Gene3D" id="3.40.630.30">
    <property type="match status" value="1"/>
</dbReference>
<protein>
    <submittedName>
        <fullName evidence="4">GNAT family N-acetyltransferase</fullName>
    </submittedName>
</protein>
<dbReference type="GO" id="GO:0016747">
    <property type="term" value="F:acyltransferase activity, transferring groups other than amino-acyl groups"/>
    <property type="evidence" value="ECO:0007669"/>
    <property type="project" value="InterPro"/>
</dbReference>
<dbReference type="InterPro" id="IPR000182">
    <property type="entry name" value="GNAT_dom"/>
</dbReference>
<dbReference type="PANTHER" id="PTHR43877:SF2">
    <property type="entry name" value="AMINOALKYLPHOSPHONATE N-ACETYLTRANSFERASE-RELATED"/>
    <property type="match status" value="1"/>
</dbReference>
<name>A0A6L6Q089_9BURK</name>
<evidence type="ECO:0000256" key="1">
    <source>
        <dbReference type="ARBA" id="ARBA00022679"/>
    </source>
</evidence>
<evidence type="ECO:0000259" key="3">
    <source>
        <dbReference type="PROSITE" id="PS51186"/>
    </source>
</evidence>
<dbReference type="PANTHER" id="PTHR43877">
    <property type="entry name" value="AMINOALKYLPHOSPHONATE N-ACETYLTRANSFERASE-RELATED-RELATED"/>
    <property type="match status" value="1"/>
</dbReference>
<gene>
    <name evidence="4" type="ORF">GM668_13240</name>
</gene>
<dbReference type="Pfam" id="PF00583">
    <property type="entry name" value="Acetyltransf_1"/>
    <property type="match status" value="1"/>
</dbReference>
<dbReference type="EMBL" id="WNLA01000007">
    <property type="protein sequence ID" value="MTW03050.1"/>
    <property type="molecule type" value="Genomic_DNA"/>
</dbReference>